<protein>
    <submittedName>
        <fullName evidence="4">G12889 protein</fullName>
    </submittedName>
</protein>
<gene>
    <name evidence="4" type="primary">g12889</name>
    <name evidence="4" type="ORF">VP750_LOCUS11448</name>
</gene>
<accession>A0ABP1GBS6</accession>
<comment type="caution">
    <text evidence="4">The sequence shown here is derived from an EMBL/GenBank/DDBJ whole genome shotgun (WGS) entry which is preliminary data.</text>
</comment>
<comment type="similarity">
    <text evidence="1">Belongs to the peptidase C85 family.</text>
</comment>
<feature type="compositionally biased region" description="Basic and acidic residues" evidence="2">
    <location>
        <begin position="183"/>
        <end position="197"/>
    </location>
</feature>
<sequence length="384" mass="41778">MGKKGGGRNAFVKNSLVSREDAIGPAEKVKTEAEALKADTTSEAAAPDAHAIPVAGNGQKSSAAAETSQPAVQSAAVPLVHDENETQGQMTQRHKRELKLHKEAMKKLGKKRKDEIEKLDKGVSERHAQELADLQRRQSTAGASSAPPTDVMQLADSLYDTKLSAGAEKAAPHVSKAQKRRQAREQEEAERERRIAEEQAQMGDSERALEERSLAQLLQPLGLAVRDIPADGHCLYRAVGDQLGSHTNDAMEAGDLWAIRAKAAAYMRAHPDQFIPFMAEATDDSAEGSEARFEEYCKEVEKSAAWGGQLELEALSRAYERHITVYSVGMPPVEMGKEFGDDQDGLRLCYLRHAYGLGEHYNSVKAATCTGEDNNSEADDSADL</sequence>
<evidence type="ECO:0000313" key="4">
    <source>
        <dbReference type="EMBL" id="CAL5229542.1"/>
    </source>
</evidence>
<dbReference type="EMBL" id="CAXHTA020000021">
    <property type="protein sequence ID" value="CAL5229542.1"/>
    <property type="molecule type" value="Genomic_DNA"/>
</dbReference>
<evidence type="ECO:0000256" key="1">
    <source>
        <dbReference type="ARBA" id="ARBA00010407"/>
    </source>
</evidence>
<feature type="compositionally biased region" description="Polar residues" evidence="2">
    <location>
        <begin position="58"/>
        <end position="72"/>
    </location>
</feature>
<evidence type="ECO:0000256" key="2">
    <source>
        <dbReference type="SAM" id="MobiDB-lite"/>
    </source>
</evidence>
<keyword evidence="5" id="KW-1185">Reference proteome</keyword>
<dbReference type="SUPFAM" id="SSF54001">
    <property type="entry name" value="Cysteine proteinases"/>
    <property type="match status" value="1"/>
</dbReference>
<dbReference type="Pfam" id="PF02338">
    <property type="entry name" value="OTU"/>
    <property type="match status" value="1"/>
</dbReference>
<dbReference type="PROSITE" id="PS50802">
    <property type="entry name" value="OTU"/>
    <property type="match status" value="1"/>
</dbReference>
<evidence type="ECO:0000259" key="3">
    <source>
        <dbReference type="PROSITE" id="PS50802"/>
    </source>
</evidence>
<dbReference type="PANTHER" id="PTHR12419:SF10">
    <property type="entry name" value="DEUBIQUITINASE OTUD6B"/>
    <property type="match status" value="1"/>
</dbReference>
<dbReference type="Gene3D" id="3.90.70.80">
    <property type="match status" value="1"/>
</dbReference>
<dbReference type="Proteomes" id="UP001497392">
    <property type="component" value="Unassembled WGS sequence"/>
</dbReference>
<reference evidence="4 5" key="1">
    <citation type="submission" date="2024-06" db="EMBL/GenBank/DDBJ databases">
        <authorList>
            <person name="Kraege A."/>
            <person name="Thomma B."/>
        </authorList>
    </citation>
    <scope>NUCLEOTIDE SEQUENCE [LARGE SCALE GENOMIC DNA]</scope>
</reference>
<feature type="compositionally biased region" description="Basic and acidic residues" evidence="2">
    <location>
        <begin position="100"/>
        <end position="136"/>
    </location>
</feature>
<feature type="compositionally biased region" description="Low complexity" evidence="2">
    <location>
        <begin position="44"/>
        <end position="55"/>
    </location>
</feature>
<feature type="domain" description="OTU" evidence="3">
    <location>
        <begin position="223"/>
        <end position="367"/>
    </location>
</feature>
<dbReference type="CDD" id="cd22797">
    <property type="entry name" value="OTU_plant_OTU5-like"/>
    <property type="match status" value="1"/>
</dbReference>
<feature type="region of interest" description="Disordered" evidence="2">
    <location>
        <begin position="1"/>
        <end position="151"/>
    </location>
</feature>
<organism evidence="4 5">
    <name type="scientific">Coccomyxa viridis</name>
    <dbReference type="NCBI Taxonomy" id="1274662"/>
    <lineage>
        <taxon>Eukaryota</taxon>
        <taxon>Viridiplantae</taxon>
        <taxon>Chlorophyta</taxon>
        <taxon>core chlorophytes</taxon>
        <taxon>Trebouxiophyceae</taxon>
        <taxon>Trebouxiophyceae incertae sedis</taxon>
        <taxon>Coccomyxaceae</taxon>
        <taxon>Coccomyxa</taxon>
    </lineage>
</organism>
<dbReference type="InterPro" id="IPR003323">
    <property type="entry name" value="OTU_dom"/>
</dbReference>
<feature type="region of interest" description="Disordered" evidence="2">
    <location>
        <begin position="166"/>
        <end position="208"/>
    </location>
</feature>
<feature type="compositionally biased region" description="Polar residues" evidence="2">
    <location>
        <begin position="137"/>
        <end position="147"/>
    </location>
</feature>
<name>A0ABP1GBS6_9CHLO</name>
<dbReference type="InterPro" id="IPR050704">
    <property type="entry name" value="Peptidase_C85-like"/>
</dbReference>
<proteinExistence type="inferred from homology"/>
<evidence type="ECO:0000313" key="5">
    <source>
        <dbReference type="Proteomes" id="UP001497392"/>
    </source>
</evidence>
<feature type="compositionally biased region" description="Basic and acidic residues" evidence="2">
    <location>
        <begin position="18"/>
        <end position="37"/>
    </location>
</feature>
<dbReference type="PANTHER" id="PTHR12419">
    <property type="entry name" value="OTU DOMAIN CONTAINING PROTEIN"/>
    <property type="match status" value="1"/>
</dbReference>
<dbReference type="InterPro" id="IPR038765">
    <property type="entry name" value="Papain-like_cys_pep_sf"/>
</dbReference>